<dbReference type="EMBL" id="CP059399">
    <property type="protein sequence ID" value="QLY30479.1"/>
    <property type="molecule type" value="Genomic_DNA"/>
</dbReference>
<sequence length="155" mass="17153">MNAHRPAELVGTWKLLSLRQERADGSTAEPMGSDPLGYITYTESGYVQCILGPAQRPKLGAQPDEFAARDGLARVLFTVPKLPGLLRLGVSALQTVVYAGTWEVEGNTVIHHAELAGLPDWDGTDIVREYEVESQRLRLIARFPTNRVVVDWQRA</sequence>
<dbReference type="InterPro" id="IPR024311">
    <property type="entry name" value="Lipocalin-like"/>
</dbReference>
<evidence type="ECO:0000313" key="2">
    <source>
        <dbReference type="EMBL" id="QLY30479.1"/>
    </source>
</evidence>
<keyword evidence="3" id="KW-1185">Reference proteome</keyword>
<feature type="domain" description="Lipocalin-like" evidence="1">
    <location>
        <begin position="10"/>
        <end position="75"/>
    </location>
</feature>
<organism evidence="2 3">
    <name type="scientific">Nocardia huaxiensis</name>
    <dbReference type="NCBI Taxonomy" id="2755382"/>
    <lineage>
        <taxon>Bacteria</taxon>
        <taxon>Bacillati</taxon>
        <taxon>Actinomycetota</taxon>
        <taxon>Actinomycetes</taxon>
        <taxon>Mycobacteriales</taxon>
        <taxon>Nocardiaceae</taxon>
        <taxon>Nocardia</taxon>
    </lineage>
</organism>
<gene>
    <name evidence="2" type="ORF">H0264_36095</name>
</gene>
<name>A0A7D6ZGR0_9NOCA</name>
<dbReference type="AlphaFoldDB" id="A0A7D6ZGR0"/>
<evidence type="ECO:0000313" key="3">
    <source>
        <dbReference type="Proteomes" id="UP000515512"/>
    </source>
</evidence>
<reference evidence="2 3" key="1">
    <citation type="submission" date="2020-07" db="EMBL/GenBank/DDBJ databases">
        <authorList>
            <person name="Zhuang K."/>
            <person name="Ran Y."/>
        </authorList>
    </citation>
    <scope>NUCLEOTIDE SEQUENCE [LARGE SCALE GENOMIC DNA]</scope>
    <source>
        <strain evidence="2 3">WCH-YHL-001</strain>
    </source>
</reference>
<feature type="domain" description="Lipocalin-like" evidence="1">
    <location>
        <begin position="94"/>
        <end position="139"/>
    </location>
</feature>
<accession>A0A7D6ZGR0</accession>
<dbReference type="Pfam" id="PF13924">
    <property type="entry name" value="Lipocalin_5"/>
    <property type="match status" value="2"/>
</dbReference>
<dbReference type="KEGG" id="nhu:H0264_36095"/>
<dbReference type="RefSeq" id="WP_181581677.1">
    <property type="nucleotide sequence ID" value="NZ_CP059399.1"/>
</dbReference>
<dbReference type="Proteomes" id="UP000515512">
    <property type="component" value="Chromosome"/>
</dbReference>
<proteinExistence type="predicted"/>
<protein>
    <submittedName>
        <fullName evidence="2">Lipocalin-like domain-containing protein</fullName>
    </submittedName>
</protein>
<evidence type="ECO:0000259" key="1">
    <source>
        <dbReference type="Pfam" id="PF13924"/>
    </source>
</evidence>